<feature type="region of interest" description="Disordered" evidence="2">
    <location>
        <begin position="580"/>
        <end position="622"/>
    </location>
</feature>
<dbReference type="GO" id="GO:0030422">
    <property type="term" value="P:siRNA processing"/>
    <property type="evidence" value="ECO:0007669"/>
    <property type="project" value="TreeGrafter"/>
</dbReference>
<dbReference type="PANTHER" id="PTHR23079">
    <property type="entry name" value="RNA-DEPENDENT RNA POLYMERASE"/>
    <property type="match status" value="1"/>
</dbReference>
<evidence type="ECO:0000313" key="4">
    <source>
        <dbReference type="EMBL" id="GIL45372.1"/>
    </source>
</evidence>
<feature type="compositionally biased region" description="Low complexity" evidence="2">
    <location>
        <begin position="36"/>
        <end position="49"/>
    </location>
</feature>
<feature type="compositionally biased region" description="Polar residues" evidence="2">
    <location>
        <begin position="479"/>
        <end position="491"/>
    </location>
</feature>
<dbReference type="InterPro" id="IPR007855">
    <property type="entry name" value="RDRP"/>
</dbReference>
<dbReference type="EMBL" id="BNCO01000003">
    <property type="protein sequence ID" value="GIL45372.1"/>
    <property type="molecule type" value="Genomic_DNA"/>
</dbReference>
<dbReference type="InterPro" id="IPR057596">
    <property type="entry name" value="RDRP_core"/>
</dbReference>
<feature type="compositionally biased region" description="Pro residues" evidence="2">
    <location>
        <begin position="461"/>
        <end position="475"/>
    </location>
</feature>
<evidence type="ECO:0000256" key="1">
    <source>
        <dbReference type="RuleBase" id="RU363098"/>
    </source>
</evidence>
<keyword evidence="1" id="KW-0943">RNA-mediated gene silencing</keyword>
<feature type="region of interest" description="Disordered" evidence="2">
    <location>
        <begin position="26"/>
        <end position="49"/>
    </location>
</feature>
<keyword evidence="1" id="KW-0694">RNA-binding</keyword>
<feature type="non-terminal residue" evidence="4">
    <location>
        <position position="998"/>
    </location>
</feature>
<evidence type="ECO:0000256" key="2">
    <source>
        <dbReference type="SAM" id="MobiDB-lite"/>
    </source>
</evidence>
<dbReference type="PANTHER" id="PTHR23079:SF55">
    <property type="entry name" value="RNA-DIRECTED RNA POLYMERASE"/>
    <property type="match status" value="1"/>
</dbReference>
<feature type="compositionally biased region" description="Polar residues" evidence="2">
    <location>
        <begin position="777"/>
        <end position="787"/>
    </location>
</feature>
<dbReference type="GO" id="GO:0003723">
    <property type="term" value="F:RNA binding"/>
    <property type="evidence" value="ECO:0007669"/>
    <property type="project" value="UniProtKB-KW"/>
</dbReference>
<organism evidence="4 5">
    <name type="scientific">Volvox africanus</name>
    <dbReference type="NCBI Taxonomy" id="51714"/>
    <lineage>
        <taxon>Eukaryota</taxon>
        <taxon>Viridiplantae</taxon>
        <taxon>Chlorophyta</taxon>
        <taxon>core chlorophytes</taxon>
        <taxon>Chlorophyceae</taxon>
        <taxon>CS clade</taxon>
        <taxon>Chlamydomonadales</taxon>
        <taxon>Volvocaceae</taxon>
        <taxon>Volvox</taxon>
    </lineage>
</organism>
<reference evidence="4" key="1">
    <citation type="journal article" date="2021" name="Proc. Natl. Acad. Sci. U.S.A.">
        <title>Three genomes in the algal genus Volvox reveal the fate of a haploid sex-determining region after a transition to homothallism.</title>
        <authorList>
            <person name="Yamamoto K."/>
            <person name="Hamaji T."/>
            <person name="Kawai-Toyooka H."/>
            <person name="Matsuzaki R."/>
            <person name="Takahashi F."/>
            <person name="Nishimura Y."/>
            <person name="Kawachi M."/>
            <person name="Noguchi H."/>
            <person name="Minakuchi Y."/>
            <person name="Umen J.G."/>
            <person name="Toyoda A."/>
            <person name="Nozaki H."/>
        </authorList>
    </citation>
    <scope>NUCLEOTIDE SEQUENCE</scope>
    <source>
        <strain evidence="4">NIES-3780</strain>
    </source>
</reference>
<comment type="function">
    <text evidence="1">Probably involved in the RNA silencing pathway and required for the generation of small interfering RNAs (siRNAs).</text>
</comment>
<dbReference type="EC" id="2.7.7.48" evidence="1"/>
<feature type="compositionally biased region" description="Gly residues" evidence="2">
    <location>
        <begin position="916"/>
        <end position="930"/>
    </location>
</feature>
<protein>
    <recommendedName>
        <fullName evidence="1">RNA-dependent RNA polymerase</fullName>
        <ecNumber evidence="1">2.7.7.48</ecNumber>
    </recommendedName>
</protein>
<evidence type="ECO:0000313" key="5">
    <source>
        <dbReference type="Proteomes" id="UP000747399"/>
    </source>
</evidence>
<accession>A0A8J4ARH0</accession>
<feature type="domain" description="RDRP core" evidence="3">
    <location>
        <begin position="147"/>
        <end position="451"/>
    </location>
</feature>
<comment type="catalytic activity">
    <reaction evidence="1">
        <text>RNA(n) + a ribonucleoside 5'-triphosphate = RNA(n+1) + diphosphate</text>
        <dbReference type="Rhea" id="RHEA:21248"/>
        <dbReference type="Rhea" id="RHEA-COMP:14527"/>
        <dbReference type="Rhea" id="RHEA-COMP:17342"/>
        <dbReference type="ChEBI" id="CHEBI:33019"/>
        <dbReference type="ChEBI" id="CHEBI:61557"/>
        <dbReference type="ChEBI" id="CHEBI:140395"/>
        <dbReference type="EC" id="2.7.7.48"/>
    </reaction>
</comment>
<feature type="region of interest" description="Disordered" evidence="2">
    <location>
        <begin position="916"/>
        <end position="935"/>
    </location>
</feature>
<dbReference type="GO" id="GO:0031380">
    <property type="term" value="C:nuclear RNA-directed RNA polymerase complex"/>
    <property type="evidence" value="ECO:0007669"/>
    <property type="project" value="TreeGrafter"/>
</dbReference>
<feature type="region of interest" description="Disordered" evidence="2">
    <location>
        <begin position="457"/>
        <end position="516"/>
    </location>
</feature>
<name>A0A8J4ARH0_9CHLO</name>
<dbReference type="AlphaFoldDB" id="A0A8J4ARH0"/>
<keyword evidence="1" id="KW-0696">RNA-directed RNA polymerase</keyword>
<keyword evidence="1" id="KW-0808">Transferase</keyword>
<proteinExistence type="inferred from homology"/>
<gene>
    <name evidence="4" type="ORF">Vafri_2621</name>
</gene>
<feature type="compositionally biased region" description="Low complexity" evidence="2">
    <location>
        <begin position="585"/>
        <end position="617"/>
    </location>
</feature>
<sequence length="998" mass="109132">MAMRAELWASKAVPLPLTGWNVKYEPDLEAPPPDPGSGTIPPSSSTTTTAANITSAAPVKLTDGAGRASLDLWDHIPEAWTRHCAAADDAEFTSNSLWRRSRLGSRSGSWGVSGGWTAGTGHCTGYMPVQMRLHHALLPDRPRVMAKGMLSPDASLPPRTIVLPYSCVKAPARSDVEVWVTIADARSYLHDEQEDTGAGVANIAGSGGANTMQTEEAGGYVSDVQLELLNPGRPVSEGRLNQHLLPLLVYHGLSRDLLCGLLSAALAEVLDCMQSPCHAMRALQAFEERFGCLRERLEAGWGYTRPTSWDRPDAHLVQELRGLQDALLIRLKEMQIPLPGSYMALGVPDHSRALPRRCVTLIDDKGRSVASEPTRCLLYRDPDIRPTGLLAAWLVPPPGALLRGFEPRLRSALVMPVQGGESLAALMAGGDYDGDTFHVLLHEAVVAAVWQRLAAQQGVPLDPPPPPPPPPPPLSSSPATTIKSQNGSSSGRVWESGGPHPGSYRAPLGPGSLVDSSASSWQALAHPSPAFCACLLGQSHQQNQRHTLPRQHHQQCFVQQQSQGSLQTQRQHHGLVLEPSRHSMQQQQQQQQQQQAPTQQQAAPQQEQQQQQQQQRQGRPSSGFYEALRKGQLWTRPPQKEDLGGKDLIQQMVHFFMHAQEVGSCIGVIHTYWLRCLELPEEKGGGVGGRMCLALAAGFEAALDAKKHSCRPQLPQNVEDCCRGLPDPIWHRKFWRKHLQDQPHPLTVSPSQQRHRGSISQATPQSEDPRYDYYATPEQSQSHQHGSQLPWPPGGSHHEPDLGMHLGTGTGAGSVTAEGYPPVVSGASIISDLFLRIQSHQEDLQQSHRQQQQQEGRAASIFAPSFEMDERLISAARSMLPPGSEGEQIWSELQGRCWNVVQMEWCEPWRRYLTGGPGTLQRGGGGGGGSSRDAMRRDEDMGRQLQQELVRRVRKGLLTAARDLLPGRLQLGDTVDDGMDNDYDTWTAAVPAAMEQAG</sequence>
<keyword evidence="5" id="KW-1185">Reference proteome</keyword>
<feature type="compositionally biased region" description="Polar residues" evidence="2">
    <location>
        <begin position="748"/>
        <end position="766"/>
    </location>
</feature>
<dbReference type="Proteomes" id="UP000747399">
    <property type="component" value="Unassembled WGS sequence"/>
</dbReference>
<keyword evidence="1" id="KW-0548">Nucleotidyltransferase</keyword>
<feature type="region of interest" description="Disordered" evidence="2">
    <location>
        <begin position="741"/>
        <end position="819"/>
    </location>
</feature>
<dbReference type="Pfam" id="PF05183">
    <property type="entry name" value="RdRP"/>
    <property type="match status" value="1"/>
</dbReference>
<comment type="similarity">
    <text evidence="1">Belongs to the RdRP family.</text>
</comment>
<comment type="caution">
    <text evidence="4">The sequence shown here is derived from an EMBL/GenBank/DDBJ whole genome shotgun (WGS) entry which is preliminary data.</text>
</comment>
<dbReference type="GO" id="GO:0003968">
    <property type="term" value="F:RNA-directed RNA polymerase activity"/>
    <property type="evidence" value="ECO:0007669"/>
    <property type="project" value="UniProtKB-KW"/>
</dbReference>
<evidence type="ECO:0000259" key="3">
    <source>
        <dbReference type="Pfam" id="PF05183"/>
    </source>
</evidence>